<reference evidence="1" key="1">
    <citation type="journal article" date="2022" name="Plant J.">
        <title>Strategies of tolerance reflected in two North American maple genomes.</title>
        <authorList>
            <person name="McEvoy S.L."/>
            <person name="Sezen U.U."/>
            <person name="Trouern-Trend A."/>
            <person name="McMahon S.M."/>
            <person name="Schaberg P.G."/>
            <person name="Yang J."/>
            <person name="Wegrzyn J.L."/>
            <person name="Swenson N.G."/>
        </authorList>
    </citation>
    <scope>NUCLEOTIDE SEQUENCE</scope>
    <source>
        <strain evidence="1">91603</strain>
    </source>
</reference>
<proteinExistence type="predicted"/>
<gene>
    <name evidence="1" type="ORF">LWI28_018261</name>
</gene>
<organism evidence="1 2">
    <name type="scientific">Acer negundo</name>
    <name type="common">Box elder</name>
    <dbReference type="NCBI Taxonomy" id="4023"/>
    <lineage>
        <taxon>Eukaryota</taxon>
        <taxon>Viridiplantae</taxon>
        <taxon>Streptophyta</taxon>
        <taxon>Embryophyta</taxon>
        <taxon>Tracheophyta</taxon>
        <taxon>Spermatophyta</taxon>
        <taxon>Magnoliopsida</taxon>
        <taxon>eudicotyledons</taxon>
        <taxon>Gunneridae</taxon>
        <taxon>Pentapetalae</taxon>
        <taxon>rosids</taxon>
        <taxon>malvids</taxon>
        <taxon>Sapindales</taxon>
        <taxon>Sapindaceae</taxon>
        <taxon>Hippocastanoideae</taxon>
        <taxon>Acereae</taxon>
        <taxon>Acer</taxon>
    </lineage>
</organism>
<dbReference type="EMBL" id="JAJSOW010000104">
    <property type="protein sequence ID" value="KAI9169829.1"/>
    <property type="molecule type" value="Genomic_DNA"/>
</dbReference>
<accession>A0AAD5NMW7</accession>
<evidence type="ECO:0000313" key="1">
    <source>
        <dbReference type="EMBL" id="KAI9169829.1"/>
    </source>
</evidence>
<protein>
    <submittedName>
        <fullName evidence="1">Uncharacterized protein</fullName>
    </submittedName>
</protein>
<evidence type="ECO:0000313" key="2">
    <source>
        <dbReference type="Proteomes" id="UP001064489"/>
    </source>
</evidence>
<dbReference type="Proteomes" id="UP001064489">
    <property type="component" value="Chromosome 7"/>
</dbReference>
<dbReference type="AlphaFoldDB" id="A0AAD5NMW7"/>
<reference evidence="1" key="2">
    <citation type="submission" date="2023-02" db="EMBL/GenBank/DDBJ databases">
        <authorList>
            <person name="Swenson N.G."/>
            <person name="Wegrzyn J.L."/>
            <person name="Mcevoy S.L."/>
        </authorList>
    </citation>
    <scope>NUCLEOTIDE SEQUENCE</scope>
    <source>
        <strain evidence="1">91603</strain>
        <tissue evidence="1">Leaf</tissue>
    </source>
</reference>
<comment type="caution">
    <text evidence="1">The sequence shown here is derived from an EMBL/GenBank/DDBJ whole genome shotgun (WGS) entry which is preliminary data.</text>
</comment>
<sequence>MLLMKGKTNSDTKDAANSYIAYSRGKTRCHHARVTALTCQWLMGKCEVNYMDLPDGNSCQSGLIMYWFEKIQIGSLVMLFIFHCL</sequence>
<keyword evidence="2" id="KW-1185">Reference proteome</keyword>
<name>A0AAD5NMW7_ACENE</name>